<dbReference type="InterPro" id="IPR057777">
    <property type="entry name" value="Beta-barrel_vein"/>
</dbReference>
<protein>
    <submittedName>
        <fullName evidence="9">Protein vein isoform X1</fullName>
    </submittedName>
</protein>
<feature type="chain" id="PRO_5042578731" evidence="5">
    <location>
        <begin position="21"/>
        <end position="636"/>
    </location>
</feature>
<dbReference type="InterPro" id="IPR000742">
    <property type="entry name" value="EGF"/>
</dbReference>
<dbReference type="Gene3D" id="2.40.50.120">
    <property type="match status" value="1"/>
</dbReference>
<organism evidence="8 9">
    <name type="scientific">Cephus cinctus</name>
    <name type="common">Wheat stem sawfly</name>
    <dbReference type="NCBI Taxonomy" id="211228"/>
    <lineage>
        <taxon>Eukaryota</taxon>
        <taxon>Metazoa</taxon>
        <taxon>Ecdysozoa</taxon>
        <taxon>Arthropoda</taxon>
        <taxon>Hexapoda</taxon>
        <taxon>Insecta</taxon>
        <taxon>Pterygota</taxon>
        <taxon>Neoptera</taxon>
        <taxon>Endopterygota</taxon>
        <taxon>Hymenoptera</taxon>
        <taxon>Cephoidea</taxon>
        <taxon>Cephidae</taxon>
        <taxon>Cephus</taxon>
    </lineage>
</organism>
<dbReference type="AlphaFoldDB" id="A0AAJ7CAF4"/>
<feature type="compositionally biased region" description="Basic residues" evidence="4">
    <location>
        <begin position="259"/>
        <end position="276"/>
    </location>
</feature>
<dbReference type="Gene3D" id="2.60.40.10">
    <property type="entry name" value="Immunoglobulins"/>
    <property type="match status" value="1"/>
</dbReference>
<evidence type="ECO:0000256" key="3">
    <source>
        <dbReference type="PROSITE-ProRule" id="PRU00076"/>
    </source>
</evidence>
<feature type="region of interest" description="Disordered" evidence="4">
    <location>
        <begin position="145"/>
        <end position="185"/>
    </location>
</feature>
<keyword evidence="1 3" id="KW-1015">Disulfide bond</keyword>
<proteinExistence type="predicted"/>
<feature type="disulfide bond" evidence="3">
    <location>
        <begin position="577"/>
        <end position="594"/>
    </location>
</feature>
<evidence type="ECO:0000313" key="9">
    <source>
        <dbReference type="RefSeq" id="XP_015605948.1"/>
    </source>
</evidence>
<feature type="domain" description="Ig-like" evidence="7">
    <location>
        <begin position="453"/>
        <end position="547"/>
    </location>
</feature>
<feature type="signal peptide" evidence="5">
    <location>
        <begin position="1"/>
        <end position="20"/>
    </location>
</feature>
<feature type="compositionally biased region" description="Polar residues" evidence="4">
    <location>
        <begin position="176"/>
        <end position="185"/>
    </location>
</feature>
<dbReference type="CDD" id="cd00096">
    <property type="entry name" value="Ig"/>
    <property type="match status" value="1"/>
</dbReference>
<dbReference type="InterPro" id="IPR003599">
    <property type="entry name" value="Ig_sub"/>
</dbReference>
<dbReference type="Gene3D" id="2.10.25.10">
    <property type="entry name" value="Laminin"/>
    <property type="match status" value="1"/>
</dbReference>
<dbReference type="Pfam" id="PF00008">
    <property type="entry name" value="EGF"/>
    <property type="match status" value="1"/>
</dbReference>
<dbReference type="SMART" id="SM00408">
    <property type="entry name" value="IGc2"/>
    <property type="match status" value="1"/>
</dbReference>
<dbReference type="SUPFAM" id="SSF57196">
    <property type="entry name" value="EGF/Laminin"/>
    <property type="match status" value="1"/>
</dbReference>
<dbReference type="CTD" id="38657"/>
<keyword evidence="3" id="KW-0245">EGF-like domain</keyword>
<feature type="compositionally biased region" description="Low complexity" evidence="4">
    <location>
        <begin position="277"/>
        <end position="291"/>
    </location>
</feature>
<dbReference type="FunFam" id="2.60.40.10:FF:000032">
    <property type="entry name" value="palladin isoform X1"/>
    <property type="match status" value="1"/>
</dbReference>
<dbReference type="RefSeq" id="XP_015605948.1">
    <property type="nucleotide sequence ID" value="XM_015750462.2"/>
</dbReference>
<dbReference type="PROSITE" id="PS50026">
    <property type="entry name" value="EGF_3"/>
    <property type="match status" value="1"/>
</dbReference>
<reference evidence="9" key="1">
    <citation type="submission" date="2025-08" db="UniProtKB">
        <authorList>
            <consortium name="RefSeq"/>
        </authorList>
    </citation>
    <scope>IDENTIFICATION</scope>
</reference>
<feature type="domain" description="EGF-like" evidence="6">
    <location>
        <begin position="566"/>
        <end position="606"/>
    </location>
</feature>
<dbReference type="PANTHER" id="PTHR14340:SF9">
    <property type="entry name" value="FIBRONECTIN TYPE-III DOMAIN-CONTAINING PROTEIN"/>
    <property type="match status" value="1"/>
</dbReference>
<dbReference type="CDD" id="cd00054">
    <property type="entry name" value="EGF_CA"/>
    <property type="match status" value="1"/>
</dbReference>
<evidence type="ECO:0000256" key="2">
    <source>
        <dbReference type="ARBA" id="ARBA00023319"/>
    </source>
</evidence>
<dbReference type="SUPFAM" id="SSF48726">
    <property type="entry name" value="Immunoglobulin"/>
    <property type="match status" value="1"/>
</dbReference>
<feature type="disulfide bond" evidence="3">
    <location>
        <begin position="596"/>
        <end position="605"/>
    </location>
</feature>
<evidence type="ECO:0000259" key="7">
    <source>
        <dbReference type="PROSITE" id="PS50835"/>
    </source>
</evidence>
<dbReference type="Proteomes" id="UP000694920">
    <property type="component" value="Unplaced"/>
</dbReference>
<accession>A0AAJ7CAF4</accession>
<feature type="region of interest" description="Disordered" evidence="4">
    <location>
        <begin position="229"/>
        <end position="320"/>
    </location>
</feature>
<gene>
    <name evidence="9" type="primary">LOC107272866</name>
</gene>
<dbReference type="InterPro" id="IPR013783">
    <property type="entry name" value="Ig-like_fold"/>
</dbReference>
<dbReference type="GeneID" id="107272866"/>
<comment type="caution">
    <text evidence="3">Lacks conserved residue(s) required for the propagation of feature annotation.</text>
</comment>
<sequence>MMWALLILAGFLSGWWGALALATTAPTATTAVVAVPTPAPASSASVATFKAIFGTMGISRGSQTKTPQEDGAMSNRLANALIPVGLTLGRGSSWSRHPTRSRILSLLGNLEPYAYHRPIEAIEAIETIETMWTSLPRESSLAVLPEKREQPDVRGPEARHHRRPPKPISADDFHSYQPTPTNSGFATYRRSFASQFQEHAGISPMTHTMPNSPATSKYSSVLESWFTRNQRPQDRLSRMLQTESSIERPRMMRSVSQRQRPRQRQRQRQQQHHHHQQPQPQAQQQQQQQQQSNRGKNRTRAESASRKGPQCRNKPCRRQNWCPDVDVGNRAFLAPTVFEGKVRSMSSARKPDLNYSVTFEVKQVYKSQSGFQPLQKNDNVRLHFRNKTPGKSTLCSPEVVHSNQSGMVRANIEKGKVYLVFVNRVGPRNFTILGEPVSRSKKNEQAVQAVVRPDYVEEVTLSNLNDSNVKITDTVRLVCRTSGSPPPRVHWLKDGLPLHPRRGLRIQHKRRRSKVVIKSARLDDSGRYECVAESTSGHRASLAAELRVLYDTSRSPETTTAAWPRQEQPCPIAGDFCMNGGTCLFFETVGEPACRCAEGYTGQRCERKDVISNGSVYNRHRTPFSCRLGMSTSYYC</sequence>
<dbReference type="Pfam" id="PF24700">
    <property type="entry name" value="Vein_beta-barrel"/>
    <property type="match status" value="1"/>
</dbReference>
<name>A0AAJ7CAF4_CEPCN</name>
<dbReference type="SMART" id="SM00409">
    <property type="entry name" value="IG"/>
    <property type="match status" value="1"/>
</dbReference>
<dbReference type="PROSITE" id="PS00022">
    <property type="entry name" value="EGF_1"/>
    <property type="match status" value="1"/>
</dbReference>
<dbReference type="InterPro" id="IPR008993">
    <property type="entry name" value="TIMP-like_OB-fold"/>
</dbReference>
<keyword evidence="8" id="KW-1185">Reference proteome</keyword>
<dbReference type="PROSITE" id="PS01186">
    <property type="entry name" value="EGF_2"/>
    <property type="match status" value="1"/>
</dbReference>
<dbReference type="PROSITE" id="PS50835">
    <property type="entry name" value="IG_LIKE"/>
    <property type="match status" value="1"/>
</dbReference>
<dbReference type="InterPro" id="IPR013098">
    <property type="entry name" value="Ig_I-set"/>
</dbReference>
<dbReference type="PANTHER" id="PTHR14340">
    <property type="entry name" value="MICROFIBRIL-ASSOCIATED GLYCOPROTEIN 3"/>
    <property type="match status" value="1"/>
</dbReference>
<evidence type="ECO:0000256" key="5">
    <source>
        <dbReference type="SAM" id="SignalP"/>
    </source>
</evidence>
<keyword evidence="5" id="KW-0732">Signal</keyword>
<evidence type="ECO:0000259" key="6">
    <source>
        <dbReference type="PROSITE" id="PS50026"/>
    </source>
</evidence>
<feature type="compositionally biased region" description="Basic and acidic residues" evidence="4">
    <location>
        <begin position="145"/>
        <end position="158"/>
    </location>
</feature>
<evidence type="ECO:0000256" key="4">
    <source>
        <dbReference type="SAM" id="MobiDB-lite"/>
    </source>
</evidence>
<evidence type="ECO:0000256" key="1">
    <source>
        <dbReference type="ARBA" id="ARBA00023157"/>
    </source>
</evidence>
<dbReference type="InterPro" id="IPR007110">
    <property type="entry name" value="Ig-like_dom"/>
</dbReference>
<dbReference type="KEGG" id="ccin:107272866"/>
<keyword evidence="2" id="KW-0393">Immunoglobulin domain</keyword>
<dbReference type="SMART" id="SM00181">
    <property type="entry name" value="EGF"/>
    <property type="match status" value="1"/>
</dbReference>
<evidence type="ECO:0000313" key="8">
    <source>
        <dbReference type="Proteomes" id="UP000694920"/>
    </source>
</evidence>
<dbReference type="InterPro" id="IPR003598">
    <property type="entry name" value="Ig_sub2"/>
</dbReference>
<dbReference type="Pfam" id="PF07679">
    <property type="entry name" value="I-set"/>
    <property type="match status" value="1"/>
</dbReference>
<dbReference type="InterPro" id="IPR036179">
    <property type="entry name" value="Ig-like_dom_sf"/>
</dbReference>